<accession>A0A8X9A523</accession>
<feature type="region of interest" description="Disordered" evidence="1">
    <location>
        <begin position="1"/>
        <end position="30"/>
    </location>
</feature>
<feature type="region of interest" description="Disordered" evidence="1">
    <location>
        <begin position="57"/>
        <end position="84"/>
    </location>
</feature>
<feature type="region of interest" description="Disordered" evidence="1">
    <location>
        <begin position="125"/>
        <end position="145"/>
    </location>
</feature>
<reference evidence="2" key="1">
    <citation type="submission" date="2018-01" db="EMBL/GenBank/DDBJ databases">
        <authorList>
            <person name="Mao J.F."/>
        </authorList>
    </citation>
    <scope>NUCLEOTIDE SEQUENCE</scope>
    <source>
        <strain evidence="2">Huo1</strain>
        <tissue evidence="2">Leaf</tissue>
    </source>
</reference>
<sequence>MANRAGIRAEPLVSSTAGTTRGLEASSSSTGALDTTALAFEHVLASLARIEARMDASERRNSVALPPPRPDPKPPNDGWQQGRGDIICRGIGTAEVAKVFGGAVIQPGRLAMEWDRYGADNDGFQGRRATAWDNPTPRMDEPESPYEEWQRVRGDTGKHRPIMSPAMSVASHQHLGIVGSSARNTIQQPCDRYDAGVQGFPGRRFTALDNPAHRFDDQLGRLATEWDNAWSRQEVGRMANQPRYDHYRVEKPRYEKMRCPRFDGSDAANLRAIRVHVDEIQKIGAVGIEDQFQQIPQAQFQQKQSGGFNWASPDSASSG</sequence>
<dbReference type="AlphaFoldDB" id="A0A8X9A523"/>
<evidence type="ECO:0000313" key="2">
    <source>
        <dbReference type="EMBL" id="KAG6427961.1"/>
    </source>
</evidence>
<gene>
    <name evidence="2" type="ORF">SASPL_112209</name>
</gene>
<name>A0A8X9A523_SALSN</name>
<proteinExistence type="predicted"/>
<reference evidence="2" key="2">
    <citation type="submission" date="2020-08" db="EMBL/GenBank/DDBJ databases">
        <title>Plant Genome Project.</title>
        <authorList>
            <person name="Zhang R.-G."/>
        </authorList>
    </citation>
    <scope>NUCLEOTIDE SEQUENCE</scope>
    <source>
        <strain evidence="2">Huo1</strain>
        <tissue evidence="2">Leaf</tissue>
    </source>
</reference>
<dbReference type="EMBL" id="PNBA02000004">
    <property type="protein sequence ID" value="KAG6427961.1"/>
    <property type="molecule type" value="Genomic_DNA"/>
</dbReference>
<feature type="compositionally biased region" description="Polar residues" evidence="1">
    <location>
        <begin position="13"/>
        <end position="30"/>
    </location>
</feature>
<organism evidence="2">
    <name type="scientific">Salvia splendens</name>
    <name type="common">Scarlet sage</name>
    <dbReference type="NCBI Taxonomy" id="180675"/>
    <lineage>
        <taxon>Eukaryota</taxon>
        <taxon>Viridiplantae</taxon>
        <taxon>Streptophyta</taxon>
        <taxon>Embryophyta</taxon>
        <taxon>Tracheophyta</taxon>
        <taxon>Spermatophyta</taxon>
        <taxon>Magnoliopsida</taxon>
        <taxon>eudicotyledons</taxon>
        <taxon>Gunneridae</taxon>
        <taxon>Pentapetalae</taxon>
        <taxon>asterids</taxon>
        <taxon>lamiids</taxon>
        <taxon>Lamiales</taxon>
        <taxon>Lamiaceae</taxon>
        <taxon>Nepetoideae</taxon>
        <taxon>Mentheae</taxon>
        <taxon>Salviinae</taxon>
        <taxon>Salvia</taxon>
        <taxon>Salvia subgen. Calosphace</taxon>
        <taxon>core Calosphace</taxon>
    </lineage>
</organism>
<comment type="caution">
    <text evidence="2">The sequence shown here is derived from an EMBL/GenBank/DDBJ whole genome shotgun (WGS) entry which is preliminary data.</text>
</comment>
<keyword evidence="3" id="KW-1185">Reference proteome</keyword>
<dbReference type="Proteomes" id="UP000298416">
    <property type="component" value="Unassembled WGS sequence"/>
</dbReference>
<evidence type="ECO:0000313" key="3">
    <source>
        <dbReference type="Proteomes" id="UP000298416"/>
    </source>
</evidence>
<protein>
    <submittedName>
        <fullName evidence="2">Uncharacterized protein</fullName>
    </submittedName>
</protein>
<evidence type="ECO:0000256" key="1">
    <source>
        <dbReference type="SAM" id="MobiDB-lite"/>
    </source>
</evidence>
<feature type="compositionally biased region" description="Pro residues" evidence="1">
    <location>
        <begin position="65"/>
        <end position="75"/>
    </location>
</feature>